<dbReference type="Gene3D" id="2.130.10.10">
    <property type="entry name" value="YVTN repeat-like/Quinoprotein amine dehydrogenase"/>
    <property type="match status" value="1"/>
</dbReference>
<sequence>MKRIMIELTCYLFSVFIASNQLYASTCKLARLDVKSPSLTLIANSLTDVITLTNKSTCVTAANVRAKLPNSWLDVTQDASDCVYLAPGQSCELRFRPGQTDYLEKPIQIRGSNTKTVTVQAAVKRLFIYIANANVPNNHLGKITRCQIGSNGILNQCKNSRLGREGFFDIVIHPTGKWAYISEFYSGGVYKCGLTRAGTLRDCGVILNNRPDHSPPSGITLNAVGTLAYLAYWDHITTCQIKADGHLSPCRNSSFIKGSPREVILNSTETNAYISLHDLNAIFKCGIDANGVVHNCSEAVNGLAFAPLSITLNRAGSLAYLINELKNSISKCNIETNGNFSHCINLTSPTFYLPKYLAFHPIEPLAYITNSATNAISTCFVTTNGDLIDCKTNLANMDYPIGITLILL</sequence>
<organism evidence="1 2">
    <name type="scientific">Legionella busanensis</name>
    <dbReference type="NCBI Taxonomy" id="190655"/>
    <lineage>
        <taxon>Bacteria</taxon>
        <taxon>Pseudomonadati</taxon>
        <taxon>Pseudomonadota</taxon>
        <taxon>Gammaproteobacteria</taxon>
        <taxon>Legionellales</taxon>
        <taxon>Legionellaceae</taxon>
        <taxon>Legionella</taxon>
    </lineage>
</organism>
<dbReference type="EMBL" id="UGOD01000003">
    <property type="protein sequence ID" value="STX81380.1"/>
    <property type="molecule type" value="Genomic_DNA"/>
</dbReference>
<dbReference type="OrthoDB" id="5650590at2"/>
<dbReference type="Proteomes" id="UP000254794">
    <property type="component" value="Unassembled WGS sequence"/>
</dbReference>
<dbReference type="AlphaFoldDB" id="A0A378KAM4"/>
<dbReference type="RefSeq" id="WP_115332770.1">
    <property type="nucleotide sequence ID" value="NZ_CAAAHP010000010.1"/>
</dbReference>
<evidence type="ECO:0000313" key="1">
    <source>
        <dbReference type="EMBL" id="STX81380.1"/>
    </source>
</evidence>
<keyword evidence="1" id="KW-0812">Transmembrane</keyword>
<name>A0A378KAM4_9GAMM</name>
<keyword evidence="1" id="KW-0472">Membrane</keyword>
<keyword evidence="2" id="KW-1185">Reference proteome</keyword>
<dbReference type="InterPro" id="IPR011044">
    <property type="entry name" value="Quino_amine_DH_bsu"/>
</dbReference>
<protein>
    <submittedName>
        <fullName evidence="1">Transmembrane protein</fullName>
    </submittedName>
</protein>
<dbReference type="InterPro" id="IPR015943">
    <property type="entry name" value="WD40/YVTN_repeat-like_dom_sf"/>
</dbReference>
<gene>
    <name evidence="1" type="ORF">NCTC13316_03249</name>
</gene>
<evidence type="ECO:0000313" key="2">
    <source>
        <dbReference type="Proteomes" id="UP000254794"/>
    </source>
</evidence>
<dbReference type="SUPFAM" id="SSF50969">
    <property type="entry name" value="YVTN repeat-like/Quinoprotein amine dehydrogenase"/>
    <property type="match status" value="1"/>
</dbReference>
<accession>A0A378KAM4</accession>
<reference evidence="1 2" key="1">
    <citation type="submission" date="2018-06" db="EMBL/GenBank/DDBJ databases">
        <authorList>
            <consortium name="Pathogen Informatics"/>
            <person name="Doyle S."/>
        </authorList>
    </citation>
    <scope>NUCLEOTIDE SEQUENCE [LARGE SCALE GENOMIC DNA]</scope>
    <source>
        <strain evidence="1 2">NCTC13316</strain>
    </source>
</reference>
<proteinExistence type="predicted"/>